<dbReference type="PANTHER" id="PTHR31170:SF25">
    <property type="entry name" value="BNAA09G04570D PROTEIN"/>
    <property type="match status" value="1"/>
</dbReference>
<comment type="caution">
    <text evidence="3">The sequence shown here is derived from an EMBL/GenBank/DDBJ whole genome shotgun (WGS) entry which is preliminary data.</text>
</comment>
<keyword evidence="4" id="KW-1185">Reference proteome</keyword>
<keyword evidence="2" id="KW-0812">Transmembrane</keyword>
<accession>A0AAX6HCT3</accession>
<dbReference type="PANTHER" id="PTHR31170">
    <property type="entry name" value="BNAC04G53230D PROTEIN"/>
    <property type="match status" value="1"/>
</dbReference>
<dbReference type="Proteomes" id="UP001140949">
    <property type="component" value="Unassembled WGS sequence"/>
</dbReference>
<evidence type="ECO:0000313" key="4">
    <source>
        <dbReference type="Proteomes" id="UP001140949"/>
    </source>
</evidence>
<protein>
    <submittedName>
        <fullName evidence="3">UPF0481 protein-like</fullName>
    </submittedName>
</protein>
<feature type="transmembrane region" description="Helical" evidence="2">
    <location>
        <begin position="501"/>
        <end position="529"/>
    </location>
</feature>
<reference evidence="3" key="2">
    <citation type="submission" date="2023-04" db="EMBL/GenBank/DDBJ databases">
        <authorList>
            <person name="Bruccoleri R.E."/>
            <person name="Oakeley E.J."/>
            <person name="Faust A.-M."/>
            <person name="Dessus-Babus S."/>
            <person name="Altorfer M."/>
            <person name="Burckhardt D."/>
            <person name="Oertli M."/>
            <person name="Naumann U."/>
            <person name="Petersen F."/>
            <person name="Wong J."/>
        </authorList>
    </citation>
    <scope>NUCLEOTIDE SEQUENCE</scope>
    <source>
        <strain evidence="3">GSM-AAB239-AS_SAM_17_03QT</strain>
        <tissue evidence="3">Leaf</tissue>
    </source>
</reference>
<dbReference type="InterPro" id="IPR004158">
    <property type="entry name" value="DUF247_pln"/>
</dbReference>
<name>A0AAX6HCT3_IRIPA</name>
<evidence type="ECO:0000313" key="3">
    <source>
        <dbReference type="EMBL" id="KAJ6838391.1"/>
    </source>
</evidence>
<proteinExistence type="predicted"/>
<dbReference type="AlphaFoldDB" id="A0AAX6HCT3"/>
<reference evidence="3" key="1">
    <citation type="journal article" date="2023" name="GigaByte">
        <title>Genome assembly of the bearded iris, Iris pallida Lam.</title>
        <authorList>
            <person name="Bruccoleri R.E."/>
            <person name="Oakeley E.J."/>
            <person name="Faust A.M.E."/>
            <person name="Altorfer M."/>
            <person name="Dessus-Babus S."/>
            <person name="Burckhardt D."/>
            <person name="Oertli M."/>
            <person name="Naumann U."/>
            <person name="Petersen F."/>
            <person name="Wong J."/>
        </authorList>
    </citation>
    <scope>NUCLEOTIDE SEQUENCE</scope>
    <source>
        <strain evidence="3">GSM-AAB239-AS_SAM_17_03QT</strain>
    </source>
</reference>
<keyword evidence="2" id="KW-1133">Transmembrane helix</keyword>
<sequence length="530" mass="60902">MDESVPEKIHCYFAPPVAAAVEGLSRPPVMPVSRHLYGRRKADLDEPSWINSVRKELNDTRPESYPRRPWTIFRVSDSIRRGGDRKAYEPLVVPIGAYHHSRSTRTAMQDHKWQCVRYLLSRHRNRERAGELLNRCLSELKALDTEIRSCYSDNLYQDQHRLALVMLLDGCFIIHLLLKQVEKDGVEEEEEEEEKEKEEVVVVIEEGMIDVEKGKEVIEEGTIDVEKGKDEIVELEIGEEDEKIQNPLLGMLWIWNIIAYDLLKLENQIPFFVVQTLFHILATPGDKGLDLPKLALRLFHDIHPNKSRGFTAMPASQVHHLLHLFHSSLVPSQPQPSDSGAYAKYPPEWIPSATELKRGGIRFRKKDGSGSFLDVSFKDGVIEIPPLRVYDYTNSLFRNLVAFEQCYPDTSTCITVYTAFMDCIVDTAEDAKLLDLKGILANRLSTDAAVADLFDQICVPTRYASDRNYLADLFFQVTEYRESKWRRWRAELSRDYFRSPWASVAVVAAVLLFLLTIEQSVFAAMSYFFP</sequence>
<gene>
    <name evidence="3" type="ORF">M6B38_320545</name>
</gene>
<keyword evidence="1" id="KW-0175">Coiled coil</keyword>
<dbReference type="Pfam" id="PF03140">
    <property type="entry name" value="DUF247"/>
    <property type="match status" value="1"/>
</dbReference>
<dbReference type="EMBL" id="JANAVB010010792">
    <property type="protein sequence ID" value="KAJ6838391.1"/>
    <property type="molecule type" value="Genomic_DNA"/>
</dbReference>
<feature type="coiled-coil region" evidence="1">
    <location>
        <begin position="178"/>
        <end position="206"/>
    </location>
</feature>
<organism evidence="3 4">
    <name type="scientific">Iris pallida</name>
    <name type="common">Sweet iris</name>
    <dbReference type="NCBI Taxonomy" id="29817"/>
    <lineage>
        <taxon>Eukaryota</taxon>
        <taxon>Viridiplantae</taxon>
        <taxon>Streptophyta</taxon>
        <taxon>Embryophyta</taxon>
        <taxon>Tracheophyta</taxon>
        <taxon>Spermatophyta</taxon>
        <taxon>Magnoliopsida</taxon>
        <taxon>Liliopsida</taxon>
        <taxon>Asparagales</taxon>
        <taxon>Iridaceae</taxon>
        <taxon>Iridoideae</taxon>
        <taxon>Irideae</taxon>
        <taxon>Iris</taxon>
    </lineage>
</organism>
<evidence type="ECO:0000256" key="1">
    <source>
        <dbReference type="SAM" id="Coils"/>
    </source>
</evidence>
<evidence type="ECO:0000256" key="2">
    <source>
        <dbReference type="SAM" id="Phobius"/>
    </source>
</evidence>
<keyword evidence="2" id="KW-0472">Membrane</keyword>